<evidence type="ECO:0000313" key="13">
    <source>
        <dbReference type="EMBL" id="QMV75912.1"/>
    </source>
</evidence>
<comment type="similarity">
    <text evidence="9">Belongs to the GSP H family.</text>
</comment>
<organism evidence="13 14">
    <name type="scientific">Comamonas piscis</name>
    <dbReference type="NCBI Taxonomy" id="1562974"/>
    <lineage>
        <taxon>Bacteria</taxon>
        <taxon>Pseudomonadati</taxon>
        <taxon>Pseudomonadota</taxon>
        <taxon>Betaproteobacteria</taxon>
        <taxon>Burkholderiales</taxon>
        <taxon>Comamonadaceae</taxon>
        <taxon>Comamonas</taxon>
    </lineage>
</organism>
<sequence length="198" mass="20566">MRGMTLIELMIGLTIVAVVLMLGMPSMAVWMKNSRIRTAADSLHNSMQAARAEAVRRNQVVRVQVVDSLNGDCSLSSSGHYWVMSLGSASNPASSCASAIDDSTAPKILQKGAVTNTANITINASQTVFAFNGLGQQASTTEPTTTAPQAMTVQITAADSSCVQAGGEIRCLNISVSPAGQVRMCDPAISTAGDALKC</sequence>
<dbReference type="Proteomes" id="UP000515240">
    <property type="component" value="Chromosome"/>
</dbReference>
<evidence type="ECO:0000256" key="7">
    <source>
        <dbReference type="ARBA" id="ARBA00022989"/>
    </source>
</evidence>
<dbReference type="EMBL" id="CP058554">
    <property type="protein sequence ID" value="QMV75912.1"/>
    <property type="molecule type" value="Genomic_DNA"/>
</dbReference>
<evidence type="ECO:0000256" key="4">
    <source>
        <dbReference type="ARBA" id="ARBA00022481"/>
    </source>
</evidence>
<evidence type="ECO:0000256" key="1">
    <source>
        <dbReference type="ARBA" id="ARBA00004377"/>
    </source>
</evidence>
<gene>
    <name evidence="13" type="ORF">HS961_23045</name>
</gene>
<dbReference type="Pfam" id="PF12019">
    <property type="entry name" value="GspH"/>
    <property type="match status" value="1"/>
</dbReference>
<feature type="domain" description="General secretion pathway GspH" evidence="12">
    <location>
        <begin position="39"/>
        <end position="180"/>
    </location>
</feature>
<evidence type="ECO:0000313" key="14">
    <source>
        <dbReference type="Proteomes" id="UP000515240"/>
    </source>
</evidence>
<name>A0A7G5EPI7_9BURK</name>
<dbReference type="NCBIfam" id="TIGR02532">
    <property type="entry name" value="IV_pilin_GFxxxE"/>
    <property type="match status" value="1"/>
</dbReference>
<dbReference type="PROSITE" id="PS00409">
    <property type="entry name" value="PROKAR_NTER_METHYL"/>
    <property type="match status" value="1"/>
</dbReference>
<evidence type="ECO:0000256" key="10">
    <source>
        <dbReference type="ARBA" id="ARBA00030775"/>
    </source>
</evidence>
<evidence type="ECO:0000256" key="8">
    <source>
        <dbReference type="ARBA" id="ARBA00023136"/>
    </source>
</evidence>
<evidence type="ECO:0000256" key="11">
    <source>
        <dbReference type="SAM" id="Phobius"/>
    </source>
</evidence>
<protein>
    <recommendedName>
        <fullName evidence="2">Type II secretion system protein H</fullName>
    </recommendedName>
    <alternativeName>
        <fullName evidence="10">General secretion pathway protein H</fullName>
    </alternativeName>
</protein>
<evidence type="ECO:0000256" key="6">
    <source>
        <dbReference type="ARBA" id="ARBA00022692"/>
    </source>
</evidence>
<evidence type="ECO:0000259" key="12">
    <source>
        <dbReference type="Pfam" id="PF12019"/>
    </source>
</evidence>
<feature type="transmembrane region" description="Helical" evidence="11">
    <location>
        <begin position="6"/>
        <end position="30"/>
    </location>
</feature>
<evidence type="ECO:0000256" key="9">
    <source>
        <dbReference type="ARBA" id="ARBA00025772"/>
    </source>
</evidence>
<dbReference type="KEGG" id="cpis:HS961_23045"/>
<keyword evidence="7 11" id="KW-1133">Transmembrane helix</keyword>
<keyword evidence="5" id="KW-0997">Cell inner membrane</keyword>
<dbReference type="InterPro" id="IPR045584">
    <property type="entry name" value="Pilin-like"/>
</dbReference>
<keyword evidence="4" id="KW-0488">Methylation</keyword>
<keyword evidence="3" id="KW-1003">Cell membrane</keyword>
<proteinExistence type="inferred from homology"/>
<evidence type="ECO:0000256" key="5">
    <source>
        <dbReference type="ARBA" id="ARBA00022519"/>
    </source>
</evidence>
<dbReference type="RefSeq" id="WP_182328405.1">
    <property type="nucleotide sequence ID" value="NZ_CP058554.1"/>
</dbReference>
<accession>A0A7G5EPI7</accession>
<keyword evidence="8 11" id="KW-0472">Membrane</keyword>
<reference evidence="13 14" key="1">
    <citation type="journal article" date="2020" name="G3 (Bethesda)">
        <title>CeMbio - The Caenorhabditis elegans Microbiome Resource.</title>
        <authorList>
            <person name="Dirksen P."/>
            <person name="Assie A."/>
            <person name="Zimmermann J."/>
            <person name="Zhang F."/>
            <person name="Tietje A.M."/>
            <person name="Marsh S.A."/>
            <person name="Felix M.A."/>
            <person name="Shapira M."/>
            <person name="Kaleta C."/>
            <person name="Schulenburg H."/>
            <person name="Samuel B."/>
        </authorList>
    </citation>
    <scope>NUCLEOTIDE SEQUENCE [LARGE SCALE GENOMIC DNA]</scope>
    <source>
        <strain evidence="13 14">BIGb0172</strain>
    </source>
</reference>
<dbReference type="AlphaFoldDB" id="A0A7G5EPI7"/>
<dbReference type="Gene3D" id="3.55.40.10">
    <property type="entry name" value="minor pseudopilin epsh domain"/>
    <property type="match status" value="1"/>
</dbReference>
<dbReference type="GO" id="GO:0015628">
    <property type="term" value="P:protein secretion by the type II secretion system"/>
    <property type="evidence" value="ECO:0007669"/>
    <property type="project" value="InterPro"/>
</dbReference>
<dbReference type="InterPro" id="IPR012902">
    <property type="entry name" value="N_methyl_site"/>
</dbReference>
<keyword evidence="6 11" id="KW-0812">Transmembrane</keyword>
<evidence type="ECO:0000256" key="3">
    <source>
        <dbReference type="ARBA" id="ARBA00022475"/>
    </source>
</evidence>
<dbReference type="InterPro" id="IPR022346">
    <property type="entry name" value="T2SS_GspH"/>
</dbReference>
<evidence type="ECO:0000256" key="2">
    <source>
        <dbReference type="ARBA" id="ARBA00021549"/>
    </source>
</evidence>
<dbReference type="SUPFAM" id="SSF54523">
    <property type="entry name" value="Pili subunits"/>
    <property type="match status" value="1"/>
</dbReference>
<comment type="subcellular location">
    <subcellularLocation>
        <location evidence="1">Cell inner membrane</location>
        <topology evidence="1">Single-pass membrane protein</topology>
    </subcellularLocation>
</comment>
<dbReference type="GO" id="GO:0015627">
    <property type="term" value="C:type II protein secretion system complex"/>
    <property type="evidence" value="ECO:0007669"/>
    <property type="project" value="InterPro"/>
</dbReference>
<dbReference type="GO" id="GO:0005886">
    <property type="term" value="C:plasma membrane"/>
    <property type="evidence" value="ECO:0007669"/>
    <property type="project" value="UniProtKB-SubCell"/>
</dbReference>
<keyword evidence="14" id="KW-1185">Reference proteome</keyword>